<keyword evidence="9" id="KW-1185">Reference proteome</keyword>
<comment type="caution">
    <text evidence="8">The sequence shown here is derived from an EMBL/GenBank/DDBJ whole genome shotgun (WGS) entry which is preliminary data.</text>
</comment>
<dbReference type="InterPro" id="IPR016179">
    <property type="entry name" value="Insulin-like"/>
</dbReference>
<dbReference type="InterPro" id="IPR022352">
    <property type="entry name" value="Ins/IGF/rlx"/>
</dbReference>
<evidence type="ECO:0000256" key="1">
    <source>
        <dbReference type="ARBA" id="ARBA00004613"/>
    </source>
</evidence>
<dbReference type="SUPFAM" id="SSF56994">
    <property type="entry name" value="Insulin-like"/>
    <property type="match status" value="1"/>
</dbReference>
<dbReference type="CDD" id="cd04366">
    <property type="entry name" value="IlGF_insulin_bombyxin_like"/>
    <property type="match status" value="1"/>
</dbReference>
<feature type="chain" id="PRO_5042960981" description="Insulin-like domain-containing protein" evidence="6">
    <location>
        <begin position="25"/>
        <end position="86"/>
    </location>
</feature>
<evidence type="ECO:0000313" key="8">
    <source>
        <dbReference type="EMBL" id="KAK5972606.1"/>
    </source>
</evidence>
<evidence type="ECO:0000313" key="9">
    <source>
        <dbReference type="Proteomes" id="UP001331761"/>
    </source>
</evidence>
<dbReference type="EMBL" id="WIXE01016500">
    <property type="protein sequence ID" value="KAK5972606.1"/>
    <property type="molecule type" value="Genomic_DNA"/>
</dbReference>
<dbReference type="InterPro" id="IPR022353">
    <property type="entry name" value="Insulin_CS"/>
</dbReference>
<dbReference type="GO" id="GO:0005576">
    <property type="term" value="C:extracellular region"/>
    <property type="evidence" value="ECO:0007669"/>
    <property type="project" value="UniProtKB-SubCell"/>
</dbReference>
<dbReference type="Gene3D" id="1.10.100.10">
    <property type="entry name" value="Insulin-like"/>
    <property type="match status" value="1"/>
</dbReference>
<dbReference type="Proteomes" id="UP001331761">
    <property type="component" value="Unassembled WGS sequence"/>
</dbReference>
<comment type="subcellular location">
    <subcellularLocation>
        <location evidence="1">Secreted</location>
    </subcellularLocation>
</comment>
<name>A0AAN8F3B3_TRICO</name>
<proteinExistence type="inferred from homology"/>
<feature type="domain" description="Insulin-like" evidence="7">
    <location>
        <begin position="28"/>
        <end position="84"/>
    </location>
</feature>
<dbReference type="Pfam" id="PF03488">
    <property type="entry name" value="Ins_beta"/>
    <property type="match status" value="1"/>
</dbReference>
<keyword evidence="3" id="KW-0964">Secreted</keyword>
<evidence type="ECO:0000259" key="7">
    <source>
        <dbReference type="SMART" id="SM00078"/>
    </source>
</evidence>
<dbReference type="InterPro" id="IPR003235">
    <property type="entry name" value="Nem_insulin-like_b-type"/>
</dbReference>
<keyword evidence="5" id="KW-1015">Disulfide bond</keyword>
<dbReference type="GO" id="GO:0005179">
    <property type="term" value="F:hormone activity"/>
    <property type="evidence" value="ECO:0007669"/>
    <property type="project" value="InterPro"/>
</dbReference>
<organism evidence="8 9">
    <name type="scientific">Trichostrongylus colubriformis</name>
    <name type="common">Black scour worm</name>
    <dbReference type="NCBI Taxonomy" id="6319"/>
    <lineage>
        <taxon>Eukaryota</taxon>
        <taxon>Metazoa</taxon>
        <taxon>Ecdysozoa</taxon>
        <taxon>Nematoda</taxon>
        <taxon>Chromadorea</taxon>
        <taxon>Rhabditida</taxon>
        <taxon>Rhabditina</taxon>
        <taxon>Rhabditomorpha</taxon>
        <taxon>Strongyloidea</taxon>
        <taxon>Trichostrongylidae</taxon>
        <taxon>Trichostrongylus</taxon>
    </lineage>
</organism>
<evidence type="ECO:0000256" key="6">
    <source>
        <dbReference type="SAM" id="SignalP"/>
    </source>
</evidence>
<accession>A0AAN8F3B3</accession>
<comment type="similarity">
    <text evidence="2">Belongs to the insulin family.</text>
</comment>
<sequence length="86" mass="9758">MPHLLRVTVYALVLALTVVDVIRSSPHRRYCGKQLTKALIALCGSVKSPNPEQLETGRRPEGDQSIVHECCRKSCNEKFMRRYCAE</sequence>
<reference evidence="8 9" key="1">
    <citation type="submission" date="2019-10" db="EMBL/GenBank/DDBJ databases">
        <title>Assembly and Annotation for the nematode Trichostrongylus colubriformis.</title>
        <authorList>
            <person name="Martin J."/>
        </authorList>
    </citation>
    <scope>NUCLEOTIDE SEQUENCE [LARGE SCALE GENOMIC DNA]</scope>
    <source>
        <strain evidence="8">G859</strain>
        <tissue evidence="8">Whole worm</tissue>
    </source>
</reference>
<feature type="signal peptide" evidence="6">
    <location>
        <begin position="1"/>
        <end position="24"/>
    </location>
</feature>
<dbReference type="SMART" id="SM00078">
    <property type="entry name" value="IlGF"/>
    <property type="match status" value="1"/>
</dbReference>
<evidence type="ECO:0000256" key="3">
    <source>
        <dbReference type="ARBA" id="ARBA00022525"/>
    </source>
</evidence>
<evidence type="ECO:0000256" key="2">
    <source>
        <dbReference type="ARBA" id="ARBA00009034"/>
    </source>
</evidence>
<protein>
    <recommendedName>
        <fullName evidence="7">Insulin-like domain-containing protein</fullName>
    </recommendedName>
</protein>
<gene>
    <name evidence="8" type="ORF">GCK32_004143</name>
</gene>
<dbReference type="PROSITE" id="PS00262">
    <property type="entry name" value="INSULIN"/>
    <property type="match status" value="1"/>
</dbReference>
<evidence type="ECO:0000256" key="5">
    <source>
        <dbReference type="ARBA" id="ARBA00023157"/>
    </source>
</evidence>
<evidence type="ECO:0000256" key="4">
    <source>
        <dbReference type="ARBA" id="ARBA00022729"/>
    </source>
</evidence>
<dbReference type="InterPro" id="IPR036438">
    <property type="entry name" value="Insulin-like_sf"/>
</dbReference>
<dbReference type="PRINTS" id="PR00276">
    <property type="entry name" value="INSULINFAMLY"/>
</dbReference>
<dbReference type="AlphaFoldDB" id="A0AAN8F3B3"/>
<keyword evidence="4 6" id="KW-0732">Signal</keyword>